<dbReference type="EMBL" id="CP021744">
    <property type="protein sequence ID" value="ARZ67259.1"/>
    <property type="molecule type" value="Genomic_DNA"/>
</dbReference>
<evidence type="ECO:0000313" key="4">
    <source>
        <dbReference type="EMBL" id="ARZ67259.1"/>
    </source>
</evidence>
<evidence type="ECO:0000256" key="2">
    <source>
        <dbReference type="PROSITE-ProRule" id="PRU00335"/>
    </source>
</evidence>
<dbReference type="InterPro" id="IPR050109">
    <property type="entry name" value="HTH-type_TetR-like_transc_reg"/>
</dbReference>
<organism evidence="4 5">
    <name type="scientific">Streptomyces albireticuli</name>
    <dbReference type="NCBI Taxonomy" id="1940"/>
    <lineage>
        <taxon>Bacteria</taxon>
        <taxon>Bacillati</taxon>
        <taxon>Actinomycetota</taxon>
        <taxon>Actinomycetes</taxon>
        <taxon>Kitasatosporales</taxon>
        <taxon>Streptomycetaceae</taxon>
        <taxon>Streptomyces</taxon>
    </lineage>
</organism>
<dbReference type="InterPro" id="IPR009057">
    <property type="entry name" value="Homeodomain-like_sf"/>
</dbReference>
<dbReference type="PROSITE" id="PS50977">
    <property type="entry name" value="HTH_TETR_2"/>
    <property type="match status" value="1"/>
</dbReference>
<feature type="domain" description="HTH tetR-type" evidence="3">
    <location>
        <begin position="9"/>
        <end position="69"/>
    </location>
</feature>
<dbReference type="SUPFAM" id="SSF46689">
    <property type="entry name" value="Homeodomain-like"/>
    <property type="match status" value="1"/>
</dbReference>
<dbReference type="PANTHER" id="PTHR30055">
    <property type="entry name" value="HTH-TYPE TRANSCRIPTIONAL REGULATOR RUTR"/>
    <property type="match status" value="1"/>
</dbReference>
<name>A0A1Z2KYX3_9ACTN</name>
<dbReference type="GO" id="GO:0003700">
    <property type="term" value="F:DNA-binding transcription factor activity"/>
    <property type="evidence" value="ECO:0007669"/>
    <property type="project" value="TreeGrafter"/>
</dbReference>
<dbReference type="AlphaFoldDB" id="A0A1Z2KYX3"/>
<sequence length="190" mass="21143">MRGARLSAEERRRRIVREAMEEFALGGYHATTTERIALRAGISQPYVFRLFPGKKALFMACVQLCFDRLGAAFQEAAEGLEGGKALDAMGAAYQHLVLNRSLLLFQLQSYMTSAAVEPDIAELVRRRWVELWADVQARTGATDAEVSQFFAVGMYINVLLALDVAPETRYWEGLRPGVVALLKSQTVKDA</sequence>
<reference evidence="4 5" key="1">
    <citation type="submission" date="2017-06" db="EMBL/GenBank/DDBJ databases">
        <title>Streptomyces albireticuli Genome sequencing and assembly.</title>
        <authorList>
            <person name="Wang Y."/>
            <person name="Du B."/>
            <person name="Ding Y."/>
            <person name="Liu H."/>
            <person name="Hou Q."/>
            <person name="Liu K."/>
            <person name="Yao L."/>
            <person name="Wang C."/>
        </authorList>
    </citation>
    <scope>NUCLEOTIDE SEQUENCE [LARGE SCALE GENOMIC DNA]</scope>
    <source>
        <strain evidence="4 5">MDJK11</strain>
    </source>
</reference>
<dbReference type="GO" id="GO:0000976">
    <property type="term" value="F:transcription cis-regulatory region binding"/>
    <property type="evidence" value="ECO:0007669"/>
    <property type="project" value="TreeGrafter"/>
</dbReference>
<dbReference type="InterPro" id="IPR001647">
    <property type="entry name" value="HTH_TetR"/>
</dbReference>
<dbReference type="PANTHER" id="PTHR30055:SF146">
    <property type="entry name" value="HTH-TYPE TRANSCRIPTIONAL DUAL REGULATOR CECR"/>
    <property type="match status" value="1"/>
</dbReference>
<protein>
    <submittedName>
        <fullName evidence="4">Transcriptional regulator</fullName>
    </submittedName>
</protein>
<keyword evidence="1 2" id="KW-0238">DNA-binding</keyword>
<dbReference type="KEGG" id="salj:SMD11_1598"/>
<gene>
    <name evidence="4" type="ORF">SMD11_1598</name>
</gene>
<dbReference type="Proteomes" id="UP000195755">
    <property type="component" value="Chromosome"/>
</dbReference>
<evidence type="ECO:0000256" key="1">
    <source>
        <dbReference type="ARBA" id="ARBA00023125"/>
    </source>
</evidence>
<dbReference type="Pfam" id="PF00440">
    <property type="entry name" value="TetR_N"/>
    <property type="match status" value="1"/>
</dbReference>
<evidence type="ECO:0000313" key="5">
    <source>
        <dbReference type="Proteomes" id="UP000195755"/>
    </source>
</evidence>
<accession>A0A1Z2KYX3</accession>
<proteinExistence type="predicted"/>
<feature type="DNA-binding region" description="H-T-H motif" evidence="2">
    <location>
        <begin position="32"/>
        <end position="51"/>
    </location>
</feature>
<evidence type="ECO:0000259" key="3">
    <source>
        <dbReference type="PROSITE" id="PS50977"/>
    </source>
</evidence>
<dbReference type="Gene3D" id="1.10.357.10">
    <property type="entry name" value="Tetracycline Repressor, domain 2"/>
    <property type="match status" value="1"/>
</dbReference>